<dbReference type="VEuPathDB" id="FungiDB:SMAC_03586"/>
<protein>
    <recommendedName>
        <fullName evidence="10">2EXR domain-containing protein</fullName>
    </recommendedName>
</protein>
<proteinExistence type="predicted"/>
<feature type="compositionally biased region" description="Low complexity" evidence="9">
    <location>
        <begin position="523"/>
        <end position="536"/>
    </location>
</feature>
<keyword evidence="6" id="KW-0238">DNA-binding</keyword>
<keyword evidence="8" id="KW-0539">Nucleus</keyword>
<dbReference type="Proteomes" id="UP000433876">
    <property type="component" value="Unassembled WGS sequence"/>
</dbReference>
<feature type="compositionally biased region" description="Acidic residues" evidence="9">
    <location>
        <begin position="89"/>
        <end position="100"/>
    </location>
</feature>
<evidence type="ECO:0000313" key="12">
    <source>
        <dbReference type="Proteomes" id="UP000433876"/>
    </source>
</evidence>
<feature type="region of interest" description="Disordered" evidence="9">
    <location>
        <begin position="81"/>
        <end position="100"/>
    </location>
</feature>
<evidence type="ECO:0000256" key="5">
    <source>
        <dbReference type="ARBA" id="ARBA00022840"/>
    </source>
</evidence>
<dbReference type="GO" id="GO:0005524">
    <property type="term" value="F:ATP binding"/>
    <property type="evidence" value="ECO:0007669"/>
    <property type="project" value="UniProtKB-KW"/>
</dbReference>
<feature type="compositionally biased region" description="Acidic residues" evidence="9">
    <location>
        <begin position="48"/>
        <end position="59"/>
    </location>
</feature>
<keyword evidence="5" id="KW-0067">ATP-binding</keyword>
<dbReference type="GO" id="GO:0031490">
    <property type="term" value="F:chromatin DNA binding"/>
    <property type="evidence" value="ECO:0007669"/>
    <property type="project" value="TreeGrafter"/>
</dbReference>
<feature type="compositionally biased region" description="Acidic residues" evidence="9">
    <location>
        <begin position="701"/>
        <end position="711"/>
    </location>
</feature>
<evidence type="ECO:0000256" key="3">
    <source>
        <dbReference type="ARBA" id="ARBA00022763"/>
    </source>
</evidence>
<keyword evidence="7" id="KW-0234">DNA repair</keyword>
<dbReference type="OMA" id="VWESHIL"/>
<feature type="compositionally biased region" description="Basic and acidic residues" evidence="9">
    <location>
        <begin position="9"/>
        <end position="24"/>
    </location>
</feature>
<feature type="region of interest" description="Disordered" evidence="9">
    <location>
        <begin position="395"/>
        <end position="768"/>
    </location>
</feature>
<dbReference type="InterPro" id="IPR045518">
    <property type="entry name" value="2EXR"/>
</dbReference>
<keyword evidence="3" id="KW-0227">DNA damage</keyword>
<dbReference type="PANTHER" id="PTHR46357">
    <property type="entry name" value="TRANSCRIPTIONAL REGULATOR ATRX"/>
    <property type="match status" value="1"/>
</dbReference>
<feature type="compositionally biased region" description="Acidic residues" evidence="9">
    <location>
        <begin position="650"/>
        <end position="678"/>
    </location>
</feature>
<feature type="compositionally biased region" description="Acidic residues" evidence="9">
    <location>
        <begin position="552"/>
        <end position="564"/>
    </location>
</feature>
<dbReference type="GO" id="GO:0031297">
    <property type="term" value="P:replication fork processing"/>
    <property type="evidence" value="ECO:0007669"/>
    <property type="project" value="TreeGrafter"/>
</dbReference>
<evidence type="ECO:0000256" key="1">
    <source>
        <dbReference type="ARBA" id="ARBA00004123"/>
    </source>
</evidence>
<organism evidence="11 12">
    <name type="scientific">Sordaria macrospora</name>
    <dbReference type="NCBI Taxonomy" id="5147"/>
    <lineage>
        <taxon>Eukaryota</taxon>
        <taxon>Fungi</taxon>
        <taxon>Dikarya</taxon>
        <taxon>Ascomycota</taxon>
        <taxon>Pezizomycotina</taxon>
        <taxon>Sordariomycetes</taxon>
        <taxon>Sordariomycetidae</taxon>
        <taxon>Sordariales</taxon>
        <taxon>Sordariaceae</taxon>
        <taxon>Sordaria</taxon>
    </lineage>
</organism>
<evidence type="ECO:0000259" key="10">
    <source>
        <dbReference type="Pfam" id="PF20150"/>
    </source>
</evidence>
<dbReference type="GO" id="GO:0006338">
    <property type="term" value="P:chromatin remodeling"/>
    <property type="evidence" value="ECO:0007669"/>
    <property type="project" value="TreeGrafter"/>
</dbReference>
<keyword evidence="2" id="KW-0547">Nucleotide-binding</keyword>
<feature type="compositionally biased region" description="Acidic residues" evidence="9">
    <location>
        <begin position="403"/>
        <end position="440"/>
    </location>
</feature>
<feature type="compositionally biased region" description="Low complexity" evidence="9">
    <location>
        <begin position="25"/>
        <end position="47"/>
    </location>
</feature>
<comment type="caution">
    <text evidence="11">The sequence shown here is derived from an EMBL/GenBank/DDBJ whole genome shotgun (WGS) entry which is preliminary data.</text>
</comment>
<sequence>MAADSSSDESDHQDHHSDQEEHSSDASNDNESGSDSGSDSGSNSEVSSDSDDSSDDEVSSSEILTRNSRGIQLLASMLNLEASESHSSDDEDDDDDEHDESDLAEHIYEYPNSRQARRNDHQSFPKFALLPYELRQRVWEMFCPDLTAKSRVYEFRILPAPGNLNNNPGDVWESHILDQQTTPTRIMSAVHRESREHVLKKFPDVLTFRNGQCTIRWNCMNDVVVLGGRVSPPFQPIPGFSDQIRNLALDVDLARHIDIRWFPERLDYEAMLKNFCPRLNRAFCIIDDSDCPARFLRWCANKEDRHYFVRTEEEEPGVGEDADYMYCWRNPSKTCEFTVDNSIPGVLCELVWRSLRYTQSGLDDRENIFQPLIRFSFETGLRRFEKIVKEQNNNTDWSFSDYTSDEELGDEEPDEYESSGIDDSEISEDEVGGSENEDDLVVVADGSDQEEEDSSDEEGGPSRAGRANQSHDVPIEISDDSDDESHSGNNVHQNDRLGPTDAARFSSIDPSDSSTMDEESSSPRRAGPSRSVGSARISNESRRRARGTVVLSDDEDEDQEMEYESIEKQRESPQSASGGESPGDPVVISDSDEEEEEEVSRRRLKRKAIRRPRVVPDEDEEDEEEEEEEEKVPMPRKITSRRGLRPPASDTDDDEDEESESSASDSDDSSEEDDEDDAAPTKPLTLAEKLELHGRNNPIPDSDDDNDDGDDGSVSGDDYDARNYADFQDDEEGNEISGEDKEDDEEGEGGLIMDMADEEDGEDEDDEY</sequence>
<dbReference type="EMBL" id="NMPR01000006">
    <property type="protein sequence ID" value="KAA8636126.1"/>
    <property type="molecule type" value="Genomic_DNA"/>
</dbReference>
<feature type="compositionally biased region" description="Acidic residues" evidence="9">
    <location>
        <begin position="617"/>
        <end position="630"/>
    </location>
</feature>
<dbReference type="GO" id="GO:0005721">
    <property type="term" value="C:pericentric heterochromatin"/>
    <property type="evidence" value="ECO:0007669"/>
    <property type="project" value="TreeGrafter"/>
</dbReference>
<dbReference type="AlphaFoldDB" id="A0A8S9A3U7"/>
<accession>A0A8S9A3U7</accession>
<feature type="compositionally biased region" description="Acidic residues" evidence="9">
    <location>
        <begin position="447"/>
        <end position="459"/>
    </location>
</feature>
<evidence type="ECO:0000256" key="7">
    <source>
        <dbReference type="ARBA" id="ARBA00023204"/>
    </source>
</evidence>
<evidence type="ECO:0000256" key="9">
    <source>
        <dbReference type="SAM" id="MobiDB-lite"/>
    </source>
</evidence>
<evidence type="ECO:0000256" key="8">
    <source>
        <dbReference type="ARBA" id="ARBA00023242"/>
    </source>
</evidence>
<feature type="compositionally biased region" description="Basic residues" evidence="9">
    <location>
        <begin position="602"/>
        <end position="613"/>
    </location>
</feature>
<reference evidence="11 12" key="1">
    <citation type="submission" date="2017-07" db="EMBL/GenBank/DDBJ databases">
        <title>Genome sequence of the Sordaria macrospora wild type strain R19027.</title>
        <authorList>
            <person name="Nowrousian M."/>
            <person name="Teichert I."/>
            <person name="Kueck U."/>
        </authorList>
    </citation>
    <scope>NUCLEOTIDE SEQUENCE [LARGE SCALE GENOMIC DNA]</scope>
    <source>
        <strain evidence="11 12">R19027</strain>
        <tissue evidence="11">Mycelium</tissue>
    </source>
</reference>
<dbReference type="PANTHER" id="PTHR46357:SF1">
    <property type="entry name" value="TRANSCRIPTIONAL REGULATOR ATRX"/>
    <property type="match status" value="1"/>
</dbReference>
<dbReference type="GO" id="GO:0016787">
    <property type="term" value="F:hydrolase activity"/>
    <property type="evidence" value="ECO:0007669"/>
    <property type="project" value="UniProtKB-KW"/>
</dbReference>
<dbReference type="GO" id="GO:0006281">
    <property type="term" value="P:DNA repair"/>
    <property type="evidence" value="ECO:0007669"/>
    <property type="project" value="UniProtKB-KW"/>
</dbReference>
<dbReference type="InterPro" id="IPR052131">
    <property type="entry name" value="ATRX_domain-containing"/>
</dbReference>
<evidence type="ECO:0000256" key="2">
    <source>
        <dbReference type="ARBA" id="ARBA00022741"/>
    </source>
</evidence>
<feature type="compositionally biased region" description="Acidic residues" evidence="9">
    <location>
        <begin position="755"/>
        <end position="768"/>
    </location>
</feature>
<evidence type="ECO:0000256" key="4">
    <source>
        <dbReference type="ARBA" id="ARBA00022801"/>
    </source>
</evidence>
<name>A0A8S9A3U7_SORMA</name>
<gene>
    <name evidence="11" type="ORF">SMACR_03586</name>
</gene>
<feature type="region of interest" description="Disordered" evidence="9">
    <location>
        <begin position="1"/>
        <end position="66"/>
    </location>
</feature>
<keyword evidence="4" id="KW-0378">Hydrolase</keyword>
<dbReference type="Pfam" id="PF20150">
    <property type="entry name" value="2EXR"/>
    <property type="match status" value="1"/>
</dbReference>
<dbReference type="GO" id="GO:0005634">
    <property type="term" value="C:nucleus"/>
    <property type="evidence" value="ECO:0007669"/>
    <property type="project" value="UniProtKB-SubCell"/>
</dbReference>
<comment type="subcellular location">
    <subcellularLocation>
        <location evidence="1">Nucleus</location>
    </subcellularLocation>
</comment>
<feature type="domain" description="2EXR" evidence="10">
    <location>
        <begin position="124"/>
        <end position="224"/>
    </location>
</feature>
<evidence type="ECO:0000256" key="6">
    <source>
        <dbReference type="ARBA" id="ARBA00023125"/>
    </source>
</evidence>
<evidence type="ECO:0000313" key="11">
    <source>
        <dbReference type="EMBL" id="KAA8636126.1"/>
    </source>
</evidence>